<keyword evidence="2" id="KW-0677">Repeat</keyword>
<feature type="repeat" description="WD" evidence="3">
    <location>
        <begin position="1350"/>
        <end position="1384"/>
    </location>
</feature>
<proteinExistence type="predicted"/>
<gene>
    <name evidence="6" type="ORF">RSOLAG1IB_11883</name>
</gene>
<feature type="compositionally biased region" description="Polar residues" evidence="4">
    <location>
        <begin position="29"/>
        <end position="41"/>
    </location>
</feature>
<feature type="region of interest" description="Disordered" evidence="4">
    <location>
        <begin position="13"/>
        <end position="85"/>
    </location>
</feature>
<protein>
    <submittedName>
        <fullName evidence="6">Vegetative incompatibility protein HET-E-1</fullName>
    </submittedName>
</protein>
<evidence type="ECO:0000256" key="1">
    <source>
        <dbReference type="ARBA" id="ARBA00022574"/>
    </source>
</evidence>
<evidence type="ECO:0000256" key="3">
    <source>
        <dbReference type="PROSITE-ProRule" id="PRU00221"/>
    </source>
</evidence>
<feature type="repeat" description="WD" evidence="3">
    <location>
        <begin position="1005"/>
        <end position="1046"/>
    </location>
</feature>
<feature type="repeat" description="WD" evidence="3">
    <location>
        <begin position="1136"/>
        <end position="1177"/>
    </location>
</feature>
<dbReference type="PROSITE" id="PS50082">
    <property type="entry name" value="WD_REPEATS_2"/>
    <property type="match status" value="9"/>
</dbReference>
<evidence type="ECO:0000313" key="6">
    <source>
        <dbReference type="EMBL" id="CEL56194.1"/>
    </source>
</evidence>
<dbReference type="InterPro" id="IPR020472">
    <property type="entry name" value="WD40_PAC1"/>
</dbReference>
<evidence type="ECO:0000313" key="7">
    <source>
        <dbReference type="Proteomes" id="UP000059188"/>
    </source>
</evidence>
<reference evidence="6 7" key="1">
    <citation type="submission" date="2014-11" db="EMBL/GenBank/DDBJ databases">
        <authorList>
            <person name="Wibberg Daniel"/>
        </authorList>
    </citation>
    <scope>NUCLEOTIDE SEQUENCE [LARGE SCALE GENOMIC DNA]</scope>
    <source>
        <strain evidence="6">Rhizoctonia solani AG1-IB 7/3/14</strain>
    </source>
</reference>
<feature type="repeat" description="WD" evidence="3">
    <location>
        <begin position="1093"/>
        <end position="1134"/>
    </location>
</feature>
<dbReference type="Proteomes" id="UP000059188">
    <property type="component" value="Unassembled WGS sequence"/>
</dbReference>
<feature type="domain" description="Nephrocystin 3-like N-terminal" evidence="5">
    <location>
        <begin position="283"/>
        <end position="437"/>
    </location>
</feature>
<accession>A0A0B7FH00</accession>
<dbReference type="CDD" id="cd00200">
    <property type="entry name" value="WD40"/>
    <property type="match status" value="1"/>
</dbReference>
<feature type="compositionally biased region" description="Polar residues" evidence="4">
    <location>
        <begin position="55"/>
        <end position="67"/>
    </location>
</feature>
<feature type="repeat" description="WD" evidence="3">
    <location>
        <begin position="962"/>
        <end position="1003"/>
    </location>
</feature>
<dbReference type="SUPFAM" id="SSF52540">
    <property type="entry name" value="P-loop containing nucleoside triphosphate hydrolases"/>
    <property type="match status" value="1"/>
</dbReference>
<dbReference type="InterPro" id="IPR001680">
    <property type="entry name" value="WD40_rpt"/>
</dbReference>
<dbReference type="Gene3D" id="3.40.50.300">
    <property type="entry name" value="P-loop containing nucleotide triphosphate hydrolases"/>
    <property type="match status" value="1"/>
</dbReference>
<dbReference type="SUPFAM" id="SSF50998">
    <property type="entry name" value="Quinoprotein alcohol dehydrogenase-like"/>
    <property type="match status" value="2"/>
</dbReference>
<dbReference type="SMART" id="SM00320">
    <property type="entry name" value="WD40"/>
    <property type="match status" value="13"/>
</dbReference>
<sequence length="1546" mass="171400">MPFIMTLRESLARSKDKWKQRWGIGSEGISRSPSALGTRSGSPPPHEPTDLTLIVSGSAQTQNQSTGPHHASTVKDRPSRESSARNAVEALLTALEAGAESFGPAKPVVTALRLFVDTYMSPRQESEEYADLAVKLKDILADLDKHMKEPIGLVMTNCVKRIYSDIEQEVKMVTEKQAEIKERRLISTIKESDEILECYHRIDGHFQRLTLNASMNTLKAVNEQTAVRATTARWGLSLLSEKEVRLTRMSPSMSAVYNSAESQDIKRGGCARGTREPQIKLLLDWASTPKAGRACWMNGMAGTGKTTIAHTVCSRLDESCKLGASFFCSRVIPECRQAKYIIPSIAYQLARFSAPFRQALDRVLELDPDAHTRSLEVQFKKLIVGTLLEVKKSLPVDFIVVIDALDECENEDTVGQILDLILSSDNVLPIRFLLSSRPEREITQRMSERAEDQNEAQLVLHDLDSDAVKADIEAYMRHELRYIPLKDTQWHGIIASCGVLFIYASTTCRYIEDAHRMDTLDEAVSSVVSSVSSSMAQAGPNAIDKLYETILSNAFGNPKIFQGNRERMMQLLETVICAIEPMTMDTLANLLEFRSIKQVEGLLKPLRSVLNVTQATGLVTTLHASFPDFMLSHDRSRSFYCQPLVRHAAMAGACLRIIEENESKFNICALPSSYNFDNEVPDFDTHVSKSISPALIYGCRYWSTHLRLGEYRVDFIEFVRNFFSTRLLLWMEILNLTKHIRYGPTIVQDAENWCIKRNMPEDLIKLVHDAWQFVSFYAHHPLSQSTPHIYVSTSFEGVPSIDLTSDGTQLVATAGDSIEVLDTATGESVLSISNERTSNVMRVAISPDGTKLAFSGLRSTLRVCNISNRDAITEPLPDSTLVVSSIAFSRDGSYIACGMENGDVYIYGLQQEARSRGPLQGHTGIVRSVSFPPNSLYLVSGSDDRTVRMWNVQTGELVREPFQGHTASISSVSFSPDGSRLASASEDQTIRVWDPERGRALLEPFRGHSGAVYSVAYSPNSAFLASGSEDKTIIVYNAETGRIVHGPLPGHTRHVNSVIFYPDSTRLFSCSGDGTVRVWNLQDLKAQEVMSPASTLTRSISSIRYSRTGLRVASGSQNGEVHVWDVQTGNMVLGPLRGHQQDAVSVDYSPDDAYIASGSYDKTLRIWDAANGQDTHGPMRGHDGRVNCVRFSPDSSVVVSGSDDRTVRIWDVGTRQQLTELFRGDDPIQSVGISPDGQRVVSGSLYGYVQVLDRNTGATLLGPIKAHYYLVHSVDFSPNGMRLISGSHKLVTIHDAQTGRRVRYAGHDFGNKLVYSVSFSPNGLYVVSCSLDRTVCVWDAQNGNLILGPLKGHTSEVTDVQFSPDGSHIVSCSRDRTIRFWDVSRIEVKLQQRAAMGVDHGEDASARPHGENMSDWWSLDNDGWLLDPYDRRLLWVPSDLRTYLALPPASLLITDQGSFQIGTDGWNCSRIDLLWSERTSLSAPRDMPKLRSSTVLLLPLCMLRLTRTTCSTMLPVSRSSLGSKSNVTAQFTPNLTAHVTRDCKAA</sequence>
<dbReference type="PROSITE" id="PS00678">
    <property type="entry name" value="WD_REPEATS_1"/>
    <property type="match status" value="7"/>
</dbReference>
<feature type="repeat" description="WD" evidence="3">
    <location>
        <begin position="1179"/>
        <end position="1220"/>
    </location>
</feature>
<feature type="repeat" description="WD" evidence="3">
    <location>
        <begin position="1048"/>
        <end position="1089"/>
    </location>
</feature>
<keyword evidence="7" id="KW-1185">Reference proteome</keyword>
<organism evidence="6 7">
    <name type="scientific">Thanatephorus cucumeris (strain AG1-IB / isolate 7/3/14)</name>
    <name type="common">Lettuce bottom rot fungus</name>
    <name type="synonym">Rhizoctonia solani</name>
    <dbReference type="NCBI Taxonomy" id="1108050"/>
    <lineage>
        <taxon>Eukaryota</taxon>
        <taxon>Fungi</taxon>
        <taxon>Dikarya</taxon>
        <taxon>Basidiomycota</taxon>
        <taxon>Agaricomycotina</taxon>
        <taxon>Agaricomycetes</taxon>
        <taxon>Cantharellales</taxon>
        <taxon>Ceratobasidiaceae</taxon>
        <taxon>Rhizoctonia</taxon>
        <taxon>Rhizoctonia solani AG-1</taxon>
    </lineage>
</organism>
<dbReference type="EMBL" id="LN679307">
    <property type="protein sequence ID" value="CEL56194.1"/>
    <property type="molecule type" value="Genomic_DNA"/>
</dbReference>
<dbReference type="InterPro" id="IPR019775">
    <property type="entry name" value="WD40_repeat_CS"/>
</dbReference>
<dbReference type="InterPro" id="IPR011047">
    <property type="entry name" value="Quinoprotein_ADH-like_sf"/>
</dbReference>
<feature type="repeat" description="WD" evidence="3">
    <location>
        <begin position="919"/>
        <end position="960"/>
    </location>
</feature>
<dbReference type="Pfam" id="PF24883">
    <property type="entry name" value="NPHP3_N"/>
    <property type="match status" value="1"/>
</dbReference>
<dbReference type="PANTHER" id="PTHR19848">
    <property type="entry name" value="WD40 REPEAT PROTEIN"/>
    <property type="match status" value="1"/>
</dbReference>
<keyword evidence="1 3" id="KW-0853">WD repeat</keyword>
<dbReference type="STRING" id="1108050.A0A0B7FH00"/>
<dbReference type="PRINTS" id="PR00320">
    <property type="entry name" value="GPROTEINBRPT"/>
</dbReference>
<dbReference type="InterPro" id="IPR027417">
    <property type="entry name" value="P-loop_NTPase"/>
</dbReference>
<evidence type="ECO:0000259" key="5">
    <source>
        <dbReference type="Pfam" id="PF24883"/>
    </source>
</evidence>
<dbReference type="Pfam" id="PF00400">
    <property type="entry name" value="WD40"/>
    <property type="match status" value="11"/>
</dbReference>
<dbReference type="InterPro" id="IPR056884">
    <property type="entry name" value="NPHP3-like_N"/>
</dbReference>
<dbReference type="PANTHER" id="PTHR19848:SF8">
    <property type="entry name" value="F-BOX AND WD REPEAT DOMAIN CONTAINING 7"/>
    <property type="match status" value="1"/>
</dbReference>
<evidence type="ECO:0000256" key="2">
    <source>
        <dbReference type="ARBA" id="ARBA00022737"/>
    </source>
</evidence>
<name>A0A0B7FH00_THACB</name>
<dbReference type="PROSITE" id="PS50294">
    <property type="entry name" value="WD_REPEATS_REGION"/>
    <property type="match status" value="9"/>
</dbReference>
<feature type="compositionally biased region" description="Basic and acidic residues" evidence="4">
    <location>
        <begin position="73"/>
        <end position="83"/>
    </location>
</feature>
<evidence type="ECO:0000256" key="4">
    <source>
        <dbReference type="SAM" id="MobiDB-lite"/>
    </source>
</evidence>
<dbReference type="InterPro" id="IPR015943">
    <property type="entry name" value="WD40/YVTN_repeat-like_dom_sf"/>
</dbReference>
<dbReference type="Gene3D" id="2.130.10.10">
    <property type="entry name" value="YVTN repeat-like/Quinoprotein amine dehydrogenase"/>
    <property type="match status" value="4"/>
</dbReference>
<feature type="repeat" description="WD" evidence="3">
    <location>
        <begin position="1314"/>
        <end position="1348"/>
    </location>
</feature>